<evidence type="ECO:0000313" key="9">
    <source>
        <dbReference type="RefSeq" id="XP_008303602.1"/>
    </source>
</evidence>
<keyword evidence="4 5" id="KW-0238">DNA-binding</keyword>
<keyword evidence="2 5" id="KW-0863">Zinc-finger</keyword>
<dbReference type="SMART" id="SM00980">
    <property type="entry name" value="THAP"/>
    <property type="match status" value="1"/>
</dbReference>
<feature type="region of interest" description="Disordered" evidence="6">
    <location>
        <begin position="110"/>
        <end position="202"/>
    </location>
</feature>
<evidence type="ECO:0000256" key="3">
    <source>
        <dbReference type="ARBA" id="ARBA00022833"/>
    </source>
</evidence>
<name>A0A9Y4NUR1_9TELE</name>
<protein>
    <submittedName>
        <fullName evidence="9">Uncharacterized protein LOC103375174</fullName>
    </submittedName>
</protein>
<reference evidence="9" key="1">
    <citation type="submission" date="2025-08" db="UniProtKB">
        <authorList>
            <consortium name="RefSeq"/>
        </authorList>
    </citation>
    <scope>IDENTIFICATION</scope>
</reference>
<feature type="compositionally biased region" description="Basic and acidic residues" evidence="6">
    <location>
        <begin position="225"/>
        <end position="240"/>
    </location>
</feature>
<dbReference type="InterPro" id="IPR006612">
    <property type="entry name" value="THAP_Znf"/>
</dbReference>
<keyword evidence="3" id="KW-0862">Zinc</keyword>
<dbReference type="PROSITE" id="PS50950">
    <property type="entry name" value="ZF_THAP"/>
    <property type="match status" value="1"/>
</dbReference>
<feature type="compositionally biased region" description="Basic residues" evidence="6">
    <location>
        <begin position="166"/>
        <end position="176"/>
    </location>
</feature>
<dbReference type="AlphaFoldDB" id="A0A9Y4NUR1"/>
<dbReference type="RefSeq" id="XP_008303602.1">
    <property type="nucleotide sequence ID" value="XM_008305380.1"/>
</dbReference>
<evidence type="ECO:0000259" key="7">
    <source>
        <dbReference type="PROSITE" id="PS50950"/>
    </source>
</evidence>
<accession>A0A9Y4NUR1</accession>
<dbReference type="Proteomes" id="UP000694891">
    <property type="component" value="Unplaced"/>
</dbReference>
<dbReference type="GeneID" id="103375174"/>
<evidence type="ECO:0000313" key="8">
    <source>
        <dbReference type="Proteomes" id="UP000694891"/>
    </source>
</evidence>
<feature type="region of interest" description="Disordered" evidence="6">
    <location>
        <begin position="220"/>
        <end position="240"/>
    </location>
</feature>
<gene>
    <name evidence="9" type="primary">LOC103375174</name>
</gene>
<keyword evidence="1" id="KW-0479">Metal-binding</keyword>
<dbReference type="SUPFAM" id="SSF57716">
    <property type="entry name" value="Glucocorticoid receptor-like (DNA-binding domain)"/>
    <property type="match status" value="1"/>
</dbReference>
<evidence type="ECO:0000256" key="5">
    <source>
        <dbReference type="PROSITE-ProRule" id="PRU00309"/>
    </source>
</evidence>
<organism evidence="8 9">
    <name type="scientific">Stegastes partitus</name>
    <name type="common">bicolor damselfish</name>
    <dbReference type="NCBI Taxonomy" id="144197"/>
    <lineage>
        <taxon>Eukaryota</taxon>
        <taxon>Metazoa</taxon>
        <taxon>Chordata</taxon>
        <taxon>Craniata</taxon>
        <taxon>Vertebrata</taxon>
        <taxon>Euteleostomi</taxon>
        <taxon>Actinopterygii</taxon>
        <taxon>Neopterygii</taxon>
        <taxon>Teleostei</taxon>
        <taxon>Neoteleostei</taxon>
        <taxon>Acanthomorphata</taxon>
        <taxon>Ovalentaria</taxon>
        <taxon>Pomacentridae</taxon>
        <taxon>Stegastes</taxon>
    </lineage>
</organism>
<evidence type="ECO:0000256" key="2">
    <source>
        <dbReference type="ARBA" id="ARBA00022771"/>
    </source>
</evidence>
<dbReference type="GO" id="GO:0003677">
    <property type="term" value="F:DNA binding"/>
    <property type="evidence" value="ECO:0007669"/>
    <property type="project" value="UniProtKB-UniRule"/>
</dbReference>
<dbReference type="GO" id="GO:0008270">
    <property type="term" value="F:zinc ion binding"/>
    <property type="evidence" value="ECO:0007669"/>
    <property type="project" value="UniProtKB-KW"/>
</dbReference>
<sequence length="270" mass="30887">MGGRNCCVKYCRCRSHDHHGRKIPNGLTFHCFPAWRTNEGGHISELTKRRRAAWVAAVGRSSITFDSIPSSMRVCSRHFHSGRPAYEMLESDPDWVPSLNLGHHDRHLRRAECLPQTQKQKQTSEKRPAETSEAPQTRSEAAGDLFPSLHPDHDEGDSRWAERLSISKKKQMKRKRIEMEPTETFTSPQIQSEAAEGFRKPSVPPWREVKSVLQSLLQTNTTVSKKPEDETQDRPAADEELSFRDFFRDTLEASLEASIRSRAQAKTFHV</sequence>
<feature type="domain" description="THAP-type" evidence="7">
    <location>
        <begin position="1"/>
        <end position="100"/>
    </location>
</feature>
<evidence type="ECO:0000256" key="4">
    <source>
        <dbReference type="ARBA" id="ARBA00023125"/>
    </source>
</evidence>
<evidence type="ECO:0000256" key="1">
    <source>
        <dbReference type="ARBA" id="ARBA00022723"/>
    </source>
</evidence>
<proteinExistence type="predicted"/>
<dbReference type="Pfam" id="PF05485">
    <property type="entry name" value="THAP"/>
    <property type="match status" value="1"/>
</dbReference>
<evidence type="ECO:0000256" key="6">
    <source>
        <dbReference type="SAM" id="MobiDB-lite"/>
    </source>
</evidence>
<feature type="compositionally biased region" description="Basic and acidic residues" evidence="6">
    <location>
        <begin position="150"/>
        <end position="162"/>
    </location>
</feature>
<keyword evidence="8" id="KW-1185">Reference proteome</keyword>
<feature type="compositionally biased region" description="Polar residues" evidence="6">
    <location>
        <begin position="183"/>
        <end position="192"/>
    </location>
</feature>